<dbReference type="AlphaFoldDB" id="A0AAV4WN67"/>
<proteinExistence type="predicted"/>
<accession>A0AAV4WN67</accession>
<name>A0AAV4WN67_9ARAC</name>
<dbReference type="EMBL" id="BPLQ01014882">
    <property type="protein sequence ID" value="GIY84032.1"/>
    <property type="molecule type" value="Genomic_DNA"/>
</dbReference>
<evidence type="ECO:0000313" key="3">
    <source>
        <dbReference type="Proteomes" id="UP001054837"/>
    </source>
</evidence>
<keyword evidence="3" id="KW-1185">Reference proteome</keyword>
<organism evidence="2 3">
    <name type="scientific">Caerostris darwini</name>
    <dbReference type="NCBI Taxonomy" id="1538125"/>
    <lineage>
        <taxon>Eukaryota</taxon>
        <taxon>Metazoa</taxon>
        <taxon>Ecdysozoa</taxon>
        <taxon>Arthropoda</taxon>
        <taxon>Chelicerata</taxon>
        <taxon>Arachnida</taxon>
        <taxon>Araneae</taxon>
        <taxon>Araneomorphae</taxon>
        <taxon>Entelegynae</taxon>
        <taxon>Araneoidea</taxon>
        <taxon>Araneidae</taxon>
        <taxon>Caerostris</taxon>
    </lineage>
</organism>
<comment type="caution">
    <text evidence="2">The sequence shown here is derived from an EMBL/GenBank/DDBJ whole genome shotgun (WGS) entry which is preliminary data.</text>
</comment>
<feature type="region of interest" description="Disordered" evidence="1">
    <location>
        <begin position="248"/>
        <end position="274"/>
    </location>
</feature>
<gene>
    <name evidence="2" type="ORF">CDAR_396001</name>
</gene>
<dbReference type="Proteomes" id="UP001054837">
    <property type="component" value="Unassembled WGS sequence"/>
</dbReference>
<evidence type="ECO:0000256" key="1">
    <source>
        <dbReference type="SAM" id="MobiDB-lite"/>
    </source>
</evidence>
<evidence type="ECO:0000313" key="2">
    <source>
        <dbReference type="EMBL" id="GIY84032.1"/>
    </source>
</evidence>
<sequence length="315" mass="35355">MRSKQSANSTPLHGLRAMRRRSHLSSPPWVRGEGSGGREQISYGSSWIGVGSSSPEINSTCYPSFLRILFTESFFIRSTDLWLVIWVCQPGLSFPQLSEEVVTKLLEKYTGGNEASRSSVPYFSAMRDKIRAGVANNPPEWTECVFLRTYSSLQVRGGPRILVAVEMVICVYLKKRRSSPLQSLLPYRCHHTTNAKEWKSIDRRKSTNDCNLFQHVPLTDENKVCRGGPMPPLFTIQDTPRVELEGAQSVFNPSARPPDDASPDLKRGQRDKSSLEGAISLASSPMVESNRKFAKSTDARPNAEMNEMKRLIFLI</sequence>
<protein>
    <submittedName>
        <fullName evidence="2">Uncharacterized protein</fullName>
    </submittedName>
</protein>
<feature type="compositionally biased region" description="Basic and acidic residues" evidence="1">
    <location>
        <begin position="257"/>
        <end position="274"/>
    </location>
</feature>
<reference evidence="2 3" key="1">
    <citation type="submission" date="2021-06" db="EMBL/GenBank/DDBJ databases">
        <title>Caerostris darwini draft genome.</title>
        <authorList>
            <person name="Kono N."/>
            <person name="Arakawa K."/>
        </authorList>
    </citation>
    <scope>NUCLEOTIDE SEQUENCE [LARGE SCALE GENOMIC DNA]</scope>
</reference>